<dbReference type="EMBL" id="CH476634">
    <property type="protein sequence ID" value="EDN93931.1"/>
    <property type="molecule type" value="Genomic_DNA"/>
</dbReference>
<evidence type="ECO:0000259" key="2">
    <source>
        <dbReference type="PROSITE" id="PS51253"/>
    </source>
</evidence>
<evidence type="ECO:0000313" key="4">
    <source>
        <dbReference type="Proteomes" id="UP000001312"/>
    </source>
</evidence>
<protein>
    <recommendedName>
        <fullName evidence="2">HTH CENPB-type domain-containing protein</fullName>
    </recommendedName>
</protein>
<proteinExistence type="predicted"/>
<dbReference type="Proteomes" id="UP000001312">
    <property type="component" value="Unassembled WGS sequence"/>
</dbReference>
<name>A7EWT9_SCLS1</name>
<dbReference type="PROSITE" id="PS51253">
    <property type="entry name" value="HTH_CENPB"/>
    <property type="match status" value="1"/>
</dbReference>
<dbReference type="InParanoid" id="A7EWT9"/>
<dbReference type="GO" id="GO:0005634">
    <property type="term" value="C:nucleus"/>
    <property type="evidence" value="ECO:0000318"/>
    <property type="project" value="GO_Central"/>
</dbReference>
<evidence type="ECO:0000313" key="3">
    <source>
        <dbReference type="EMBL" id="EDN93931.1"/>
    </source>
</evidence>
<evidence type="ECO:0000256" key="1">
    <source>
        <dbReference type="ARBA" id="ARBA00023125"/>
    </source>
</evidence>
<dbReference type="SMART" id="SM00674">
    <property type="entry name" value="CENPB"/>
    <property type="match status" value="1"/>
</dbReference>
<reference evidence="4" key="1">
    <citation type="journal article" date="2011" name="PLoS Genet.">
        <title>Genomic analysis of the necrotrophic fungal pathogens Sclerotinia sclerotiorum and Botrytis cinerea.</title>
        <authorList>
            <person name="Amselem J."/>
            <person name="Cuomo C.A."/>
            <person name="van Kan J.A."/>
            <person name="Viaud M."/>
            <person name="Benito E.P."/>
            <person name="Couloux A."/>
            <person name="Coutinho P.M."/>
            <person name="de Vries R.P."/>
            <person name="Dyer P.S."/>
            <person name="Fillinger S."/>
            <person name="Fournier E."/>
            <person name="Gout L."/>
            <person name="Hahn M."/>
            <person name="Kohn L."/>
            <person name="Lapalu N."/>
            <person name="Plummer K.M."/>
            <person name="Pradier J.M."/>
            <person name="Quevillon E."/>
            <person name="Sharon A."/>
            <person name="Simon A."/>
            <person name="ten Have A."/>
            <person name="Tudzynski B."/>
            <person name="Tudzynski P."/>
            <person name="Wincker P."/>
            <person name="Andrew M."/>
            <person name="Anthouard V."/>
            <person name="Beever R.E."/>
            <person name="Beffa R."/>
            <person name="Benoit I."/>
            <person name="Bouzid O."/>
            <person name="Brault B."/>
            <person name="Chen Z."/>
            <person name="Choquer M."/>
            <person name="Collemare J."/>
            <person name="Cotton P."/>
            <person name="Danchin E.G."/>
            <person name="Da Silva C."/>
            <person name="Gautier A."/>
            <person name="Giraud C."/>
            <person name="Giraud T."/>
            <person name="Gonzalez C."/>
            <person name="Grossetete S."/>
            <person name="Guldener U."/>
            <person name="Henrissat B."/>
            <person name="Howlett B.J."/>
            <person name="Kodira C."/>
            <person name="Kretschmer M."/>
            <person name="Lappartient A."/>
            <person name="Leroch M."/>
            <person name="Levis C."/>
            <person name="Mauceli E."/>
            <person name="Neuveglise C."/>
            <person name="Oeser B."/>
            <person name="Pearson M."/>
            <person name="Poulain J."/>
            <person name="Poussereau N."/>
            <person name="Quesneville H."/>
            <person name="Rascle C."/>
            <person name="Schumacher J."/>
            <person name="Segurens B."/>
            <person name="Sexton A."/>
            <person name="Silva E."/>
            <person name="Sirven C."/>
            <person name="Soanes D.M."/>
            <person name="Talbot N.J."/>
            <person name="Templeton M."/>
            <person name="Yandava C."/>
            <person name="Yarden O."/>
            <person name="Zeng Q."/>
            <person name="Rollins J.A."/>
            <person name="Lebrun M.H."/>
            <person name="Dickman M."/>
        </authorList>
    </citation>
    <scope>NUCLEOTIDE SEQUENCE [LARGE SCALE GENOMIC DNA]</scope>
    <source>
        <strain evidence="4">ATCC 18683 / 1980 / Ss-1</strain>
    </source>
</reference>
<dbReference type="InterPro" id="IPR006600">
    <property type="entry name" value="HTH_CenpB_DNA-bd_dom"/>
</dbReference>
<gene>
    <name evidence="3" type="ORF">SS1G_09798</name>
</gene>
<dbReference type="GeneID" id="5485291"/>
<dbReference type="InterPro" id="IPR050863">
    <property type="entry name" value="CenT-Element_Derived"/>
</dbReference>
<dbReference type="Pfam" id="PF03221">
    <property type="entry name" value="HTH_Tnp_Tc5"/>
    <property type="match status" value="1"/>
</dbReference>
<dbReference type="InterPro" id="IPR004875">
    <property type="entry name" value="DDE_SF_endonuclease_dom"/>
</dbReference>
<organism evidence="3 4">
    <name type="scientific">Sclerotinia sclerotiorum (strain ATCC 18683 / 1980 / Ss-1)</name>
    <name type="common">White mold</name>
    <name type="synonym">Whetzelinia sclerotiorum</name>
    <dbReference type="NCBI Taxonomy" id="665079"/>
    <lineage>
        <taxon>Eukaryota</taxon>
        <taxon>Fungi</taxon>
        <taxon>Dikarya</taxon>
        <taxon>Ascomycota</taxon>
        <taxon>Pezizomycotina</taxon>
        <taxon>Leotiomycetes</taxon>
        <taxon>Helotiales</taxon>
        <taxon>Sclerotiniaceae</taxon>
        <taxon>Sclerotinia</taxon>
    </lineage>
</organism>
<dbReference type="PANTHER" id="PTHR19303:SF62">
    <property type="entry name" value="HTH CENPB-TYPE DOMAIN-CONTAINING PROTEIN-RELATED"/>
    <property type="match status" value="1"/>
</dbReference>
<keyword evidence="1" id="KW-0238">DNA-binding</keyword>
<dbReference type="RefSeq" id="XP_001589165.1">
    <property type="nucleotide sequence ID" value="XM_001589115.1"/>
</dbReference>
<sequence length="334" mass="39097">MTELEEKSLLQYMLDMDERGFSPRISDIEDMANYILETRGTKKVGKLWAHRFVKRYTELKTRFNCVYDFQKALCKDSELIERWFRLVSNMQTKYGILDCDFYNFDETGFMMGQISLYITDNKTDLEWIKHFNKHTESRKMSKYRMLVLDGHESYKSPAFQEYYKEHDIILFSLSPHSLHLTQPFDIDCFGPLKYSYSRQIENFIKAHIIHITKTEFFQAFKAAYIEAISISNELLAHANTLLAAEVHSLRKANEALSKRRRARKALIRKGGVLSVEDEHNILEQENVEDQIRRDEFTNGDSSARRQATIRRCSKCGSALHNARTCQLDPALVGL</sequence>
<keyword evidence="4" id="KW-1185">Reference proteome</keyword>
<dbReference type="Pfam" id="PF03184">
    <property type="entry name" value="DDE_1"/>
    <property type="match status" value="1"/>
</dbReference>
<feature type="domain" description="HTH CENPB-type" evidence="2">
    <location>
        <begin position="1"/>
        <end position="62"/>
    </location>
</feature>
<dbReference type="KEGG" id="ssl:SS1G_09798"/>
<dbReference type="PANTHER" id="PTHR19303">
    <property type="entry name" value="TRANSPOSON"/>
    <property type="match status" value="1"/>
</dbReference>
<dbReference type="GO" id="GO:0003677">
    <property type="term" value="F:DNA binding"/>
    <property type="evidence" value="ECO:0000318"/>
    <property type="project" value="GO_Central"/>
</dbReference>
<dbReference type="AlphaFoldDB" id="A7EWT9"/>
<accession>A7EWT9</accession>